<reference evidence="2 3" key="1">
    <citation type="journal article" date="2010" name="Int. J. Syst. Evol. Microbiol.">
        <title>Sphingopyxis bauzanensis sp. nov., a psychrophilic bacterium isolated from soil.</title>
        <authorList>
            <person name="Zhang D.C."/>
            <person name="Liu H.C."/>
            <person name="Xin Y.H."/>
            <person name="Zhou Y.G."/>
            <person name="Schinner F."/>
            <person name="Margesin R."/>
        </authorList>
    </citation>
    <scope>NUCLEOTIDE SEQUENCE [LARGE SCALE GENOMIC DNA]</scope>
    <source>
        <strain evidence="2 3">DSM 22271</strain>
    </source>
</reference>
<dbReference type="AlphaFoldDB" id="A0A246K1P4"/>
<keyword evidence="3" id="KW-1185">Reference proteome</keyword>
<sequence length="448" mass="47958">MDSMRGLLSGSHDQDDGAIDPPASVGADERRMQVRAYNYWASLLSDRAYPSVEDLDLERADFGSHSVLLDFTAGVENPGIAFVGDRLREESQIDEDVHYISQIPGRSLLSRLTDHYLQIIANRAPIGFEAEFVNDRGVTIMYRGILLPFSSDDDTIDFIMGVINWKEAAPADQAAELLLSVEQALRSAAPLTAPVPVWADGPDSEHLDDDGDGDATPGFGALIDNSDVPIVAAPNADEVFENDRDPGADAELADWLALARETAERAIAADSRSRGALYQAVAKAWDFALVAEQQPGAFAALLDDAGLAVQDRAPMTPVVKLVFGATYDKTRLAEYACVLGHAKDEGIGRGELAAYLDCYPGGLKGLVKDARARRKPERDTEPKADENLAALRTAHPAIILEHDAGDAEFVVLIARAMPGGHIGIVAKAADDPALIAKLARKAVPITGG</sequence>
<dbReference type="RefSeq" id="WP_088440172.1">
    <property type="nucleotide sequence ID" value="NZ_BMMC01000001.1"/>
</dbReference>
<gene>
    <name evidence="2" type="ORF">CDQ92_04685</name>
</gene>
<proteinExistence type="predicted"/>
<evidence type="ECO:0008006" key="4">
    <source>
        <dbReference type="Google" id="ProtNLM"/>
    </source>
</evidence>
<dbReference type="EMBL" id="NISK01000001">
    <property type="protein sequence ID" value="OWQ99429.1"/>
    <property type="molecule type" value="Genomic_DNA"/>
</dbReference>
<name>A0A246K1P4_9SPHN</name>
<protein>
    <recommendedName>
        <fullName evidence="4">PAS domain-containing protein</fullName>
    </recommendedName>
</protein>
<dbReference type="OrthoDB" id="7441080at2"/>
<feature type="region of interest" description="Disordered" evidence="1">
    <location>
        <begin position="1"/>
        <end position="25"/>
    </location>
</feature>
<evidence type="ECO:0000313" key="2">
    <source>
        <dbReference type="EMBL" id="OWQ99429.1"/>
    </source>
</evidence>
<accession>A0A246K1P4</accession>
<dbReference type="Proteomes" id="UP000197361">
    <property type="component" value="Unassembled WGS sequence"/>
</dbReference>
<comment type="caution">
    <text evidence="2">The sequence shown here is derived from an EMBL/GenBank/DDBJ whole genome shotgun (WGS) entry which is preliminary data.</text>
</comment>
<organism evidence="2 3">
    <name type="scientific">Sphingopyxis bauzanensis</name>
    <dbReference type="NCBI Taxonomy" id="651663"/>
    <lineage>
        <taxon>Bacteria</taxon>
        <taxon>Pseudomonadati</taxon>
        <taxon>Pseudomonadota</taxon>
        <taxon>Alphaproteobacteria</taxon>
        <taxon>Sphingomonadales</taxon>
        <taxon>Sphingomonadaceae</taxon>
        <taxon>Sphingopyxis</taxon>
    </lineage>
</organism>
<evidence type="ECO:0000313" key="3">
    <source>
        <dbReference type="Proteomes" id="UP000197361"/>
    </source>
</evidence>
<evidence type="ECO:0000256" key="1">
    <source>
        <dbReference type="SAM" id="MobiDB-lite"/>
    </source>
</evidence>